<dbReference type="InterPro" id="IPR001466">
    <property type="entry name" value="Beta-lactam-related"/>
</dbReference>
<gene>
    <name evidence="3" type="ORF">E9998_10085</name>
</gene>
<dbReference type="InterPro" id="IPR012338">
    <property type="entry name" value="Beta-lactam/transpept-like"/>
</dbReference>
<dbReference type="SUPFAM" id="SSF56601">
    <property type="entry name" value="beta-lactamase/transpeptidase-like"/>
    <property type="match status" value="1"/>
</dbReference>
<feature type="compositionally biased region" description="Basic residues" evidence="1">
    <location>
        <begin position="15"/>
        <end position="25"/>
    </location>
</feature>
<comment type="caution">
    <text evidence="3">The sequence shown here is derived from an EMBL/GenBank/DDBJ whole genome shotgun (WGS) entry which is preliminary data.</text>
</comment>
<dbReference type="Proteomes" id="UP000305792">
    <property type="component" value="Unassembled WGS sequence"/>
</dbReference>
<keyword evidence="4" id="KW-1185">Reference proteome</keyword>
<feature type="domain" description="Beta-lactamase-related" evidence="2">
    <location>
        <begin position="137"/>
        <end position="431"/>
    </location>
</feature>
<dbReference type="AlphaFoldDB" id="A0A4S8PLF3"/>
<dbReference type="EMBL" id="STGX01000006">
    <property type="protein sequence ID" value="THV29084.1"/>
    <property type="molecule type" value="Genomic_DNA"/>
</dbReference>
<dbReference type="PANTHER" id="PTHR46825:SF9">
    <property type="entry name" value="BETA-LACTAMASE-RELATED DOMAIN-CONTAINING PROTEIN"/>
    <property type="match status" value="1"/>
</dbReference>
<organism evidence="3 4">
    <name type="scientific">Glycomyces paridis</name>
    <dbReference type="NCBI Taxonomy" id="2126555"/>
    <lineage>
        <taxon>Bacteria</taxon>
        <taxon>Bacillati</taxon>
        <taxon>Actinomycetota</taxon>
        <taxon>Actinomycetes</taxon>
        <taxon>Glycomycetales</taxon>
        <taxon>Glycomycetaceae</taxon>
        <taxon>Glycomyces</taxon>
    </lineage>
</organism>
<reference evidence="3 4" key="1">
    <citation type="journal article" date="2018" name="Int. J. Syst. Evol. Microbiol.">
        <title>Glycomyces paridis sp. nov., isolated from the medicinal plant Paris polyphylla.</title>
        <authorList>
            <person name="Fang X.M."/>
            <person name="Bai J.L."/>
            <person name="Su J."/>
            <person name="Zhao L.L."/>
            <person name="Liu H.Y."/>
            <person name="Ma B.P."/>
            <person name="Zhang Y.Q."/>
            <person name="Yu L.Y."/>
        </authorList>
    </citation>
    <scope>NUCLEOTIDE SEQUENCE [LARGE SCALE GENOMIC DNA]</scope>
    <source>
        <strain evidence="3 4">CPCC 204357</strain>
    </source>
</reference>
<dbReference type="InterPro" id="IPR050491">
    <property type="entry name" value="AmpC-like"/>
</dbReference>
<evidence type="ECO:0000256" key="1">
    <source>
        <dbReference type="SAM" id="MobiDB-lite"/>
    </source>
</evidence>
<protein>
    <submittedName>
        <fullName evidence="3">Beta-lactamase family protein</fullName>
    </submittedName>
</protein>
<dbReference type="PANTHER" id="PTHR46825">
    <property type="entry name" value="D-ALANYL-D-ALANINE-CARBOXYPEPTIDASE/ENDOPEPTIDASE AMPH"/>
    <property type="match status" value="1"/>
</dbReference>
<sequence>MARRQGDRDRPAPRGARRVRGHRRVAAPGALTSHAARRCQTLDDNPSLDPRYGALTPRPARRRRGTPPARLHPVHSPGRTVRGMRRIPTILAAALLTAVGTAACTSDTGGDEPETAPACDADLAAGLSRWADAGFSGSIAIGGGDGPACLASFGLANTEAGEANTEDTVFAIGSVSKAVTAAAVLDLADAGTLEPTDRAGDLLPGLGGPAADATVEQLLLHTSGLAGSHGADHEPLDRADAISALGALDTDFAPGTDYLYSNAGYALLALIVDEQTGSYRDYVAAEILTLPDGDRLGGFWDGEPAPEGPRALGYGPDGEPAQSTGDFAGPHWALAGNGDVAMTAADLAAWTEALFAGDIIAPDAVDALRATVFDHGDGSTELPGWVALDAAAFGTPVVMSAGGGGDTGHEAVVAWLPDTGVTLVVTSNTAAVTAGALVEAVGPALAAGEALPVPEGHAEVDPEALLAKEGVYALGTGGTLTVTAADGFLEVAADGADAATAMFASGDFTAEEAADHDARVLAFLEGDSDAGREELAAAEDAFGPVDDLASAGTVVEESELRTYVRFTGPEGTGLGWYALDDHDGVQGVWLDAEPPVFTLVPTSENEFRQENLSGAGVGLRAVFTADAMTVTGPAGTVEAVRE</sequence>
<dbReference type="Pfam" id="PF00144">
    <property type="entry name" value="Beta-lactamase"/>
    <property type="match status" value="1"/>
</dbReference>
<feature type="region of interest" description="Disordered" evidence="1">
    <location>
        <begin position="1"/>
        <end position="80"/>
    </location>
</feature>
<name>A0A4S8PLF3_9ACTN</name>
<dbReference type="Gene3D" id="3.40.710.10">
    <property type="entry name" value="DD-peptidase/beta-lactamase superfamily"/>
    <property type="match status" value="1"/>
</dbReference>
<evidence type="ECO:0000313" key="4">
    <source>
        <dbReference type="Proteomes" id="UP000305792"/>
    </source>
</evidence>
<feature type="compositionally biased region" description="Basic and acidic residues" evidence="1">
    <location>
        <begin position="1"/>
        <end position="12"/>
    </location>
</feature>
<proteinExistence type="predicted"/>
<accession>A0A4S8PLF3</accession>
<evidence type="ECO:0000259" key="2">
    <source>
        <dbReference type="Pfam" id="PF00144"/>
    </source>
</evidence>
<evidence type="ECO:0000313" key="3">
    <source>
        <dbReference type="EMBL" id="THV29084.1"/>
    </source>
</evidence>